<dbReference type="InterPro" id="IPR058530">
    <property type="entry name" value="Baseplate_J-like_C"/>
</dbReference>
<dbReference type="EMBL" id="SLWV01000031">
    <property type="protein sequence ID" value="TCO69494.1"/>
    <property type="molecule type" value="Genomic_DNA"/>
</dbReference>
<keyword evidence="6" id="KW-1185">Reference proteome</keyword>
<dbReference type="AlphaFoldDB" id="A0A4R2K9R9"/>
<feature type="domain" description="Baseplate protein J-like barrel" evidence="2">
    <location>
        <begin position="83"/>
        <end position="163"/>
    </location>
</feature>
<comment type="similarity">
    <text evidence="1">Belongs to the Mu gp47/PBSX XkdT family.</text>
</comment>
<dbReference type="Pfam" id="PF26079">
    <property type="entry name" value="Baseplate_J_C"/>
    <property type="match status" value="1"/>
</dbReference>
<dbReference type="PANTHER" id="PTHR37829:SF3">
    <property type="entry name" value="PROTEIN JAYE-RELATED"/>
    <property type="match status" value="1"/>
</dbReference>
<dbReference type="Pfam" id="PF26078">
    <property type="entry name" value="Baseplate_J_M"/>
    <property type="match status" value="1"/>
</dbReference>
<proteinExistence type="inferred from homology"/>
<comment type="caution">
    <text evidence="5">The sequence shown here is derived from an EMBL/GenBank/DDBJ whole genome shotgun (WGS) entry which is preliminary data.</text>
</comment>
<dbReference type="InterPro" id="IPR058531">
    <property type="entry name" value="Baseplate_J_M"/>
</dbReference>
<evidence type="ECO:0000259" key="2">
    <source>
        <dbReference type="Pfam" id="PF04865"/>
    </source>
</evidence>
<dbReference type="InterPro" id="IPR052399">
    <property type="entry name" value="Phage_Baseplate_Assmbl_Protein"/>
</dbReference>
<feature type="domain" description="Baseplate J-like central" evidence="3">
    <location>
        <begin position="184"/>
        <end position="254"/>
    </location>
</feature>
<sequence length="347" mass="37456">MSDDRDTIQNRMLQKIDASYDKSEGSFFYDATKPVSIELEDAYKEQESILNKGFVETATDEYLDLKVAEQGLNRKSATKATTTVTITGSEGAIITEGNLVASDTVNFTVKETKTIDVSGILDVLVECEQSGTIGNVPANTIIYFPVTIAGLTSVTNANTVTNGYAGETDEELKQRYFDKIRTPATSGNKYHYRNWAKEVTGVGDAKIFSLASGPGTVKAVIIDSNKTGVDSQLVTDVFDYIEEVRPIGATVTVESATELPINISVTLTIDTNNYTESDVIINIENNVTAYLKEIAFVETYVSYAKVGSIILDSQGVLDYSNMTLNGGNSNITIADTEVAILGGVSNV</sequence>
<dbReference type="OrthoDB" id="2554267at2"/>
<organism evidence="5 6">
    <name type="scientific">Marinisporobacter balticus</name>
    <dbReference type="NCBI Taxonomy" id="2018667"/>
    <lineage>
        <taxon>Bacteria</taxon>
        <taxon>Bacillati</taxon>
        <taxon>Bacillota</taxon>
        <taxon>Clostridia</taxon>
        <taxon>Peptostreptococcales</taxon>
        <taxon>Thermotaleaceae</taxon>
        <taxon>Marinisporobacter</taxon>
    </lineage>
</organism>
<protein>
    <submittedName>
        <fullName evidence="5">Putative phage protein gp47/JayE</fullName>
    </submittedName>
</protein>
<evidence type="ECO:0000259" key="3">
    <source>
        <dbReference type="Pfam" id="PF26078"/>
    </source>
</evidence>
<evidence type="ECO:0000259" key="4">
    <source>
        <dbReference type="Pfam" id="PF26079"/>
    </source>
</evidence>
<gene>
    <name evidence="5" type="ORF">EV214_13118</name>
</gene>
<evidence type="ECO:0000313" key="5">
    <source>
        <dbReference type="EMBL" id="TCO69494.1"/>
    </source>
</evidence>
<dbReference type="RefSeq" id="WP_132247477.1">
    <property type="nucleotide sequence ID" value="NZ_SLWV01000031.1"/>
</dbReference>
<feature type="domain" description="Baseplate J-like C-terminal" evidence="4">
    <location>
        <begin position="261"/>
        <end position="345"/>
    </location>
</feature>
<dbReference type="Proteomes" id="UP000294919">
    <property type="component" value="Unassembled WGS sequence"/>
</dbReference>
<evidence type="ECO:0000256" key="1">
    <source>
        <dbReference type="ARBA" id="ARBA00038087"/>
    </source>
</evidence>
<dbReference type="InterPro" id="IPR006949">
    <property type="entry name" value="Barrel_Baseplate_J-like"/>
</dbReference>
<dbReference type="PANTHER" id="PTHR37829">
    <property type="entry name" value="PHAGE-LIKE ELEMENT PBSX PROTEIN XKDT"/>
    <property type="match status" value="1"/>
</dbReference>
<accession>A0A4R2K9R9</accession>
<dbReference type="Pfam" id="PF04865">
    <property type="entry name" value="Baseplate_J"/>
    <property type="match status" value="1"/>
</dbReference>
<evidence type="ECO:0000313" key="6">
    <source>
        <dbReference type="Proteomes" id="UP000294919"/>
    </source>
</evidence>
<name>A0A4R2K9R9_9FIRM</name>
<reference evidence="5 6" key="1">
    <citation type="submission" date="2019-03" db="EMBL/GenBank/DDBJ databases">
        <title>Genomic Encyclopedia of Type Strains, Phase IV (KMG-IV): sequencing the most valuable type-strain genomes for metagenomic binning, comparative biology and taxonomic classification.</title>
        <authorList>
            <person name="Goeker M."/>
        </authorList>
    </citation>
    <scope>NUCLEOTIDE SEQUENCE [LARGE SCALE GENOMIC DNA]</scope>
    <source>
        <strain evidence="5 6">DSM 102940</strain>
    </source>
</reference>